<keyword evidence="2" id="KW-0808">Transferase</keyword>
<evidence type="ECO:0000259" key="1">
    <source>
        <dbReference type="PROSITE" id="PS50206"/>
    </source>
</evidence>
<comment type="caution">
    <text evidence="2">The sequence shown here is derived from an EMBL/GenBank/DDBJ whole genome shotgun (WGS) entry which is preliminary data.</text>
</comment>
<dbReference type="SUPFAM" id="SSF52821">
    <property type="entry name" value="Rhodanese/Cell cycle control phosphatase"/>
    <property type="match status" value="1"/>
</dbReference>
<dbReference type="Proteomes" id="UP000253090">
    <property type="component" value="Unassembled WGS sequence"/>
</dbReference>
<proteinExistence type="predicted"/>
<dbReference type="EMBL" id="QPJW01000001">
    <property type="protein sequence ID" value="RCX22536.1"/>
    <property type="molecule type" value="Genomic_DNA"/>
</dbReference>
<gene>
    <name evidence="2" type="ORF">DFP94_101116</name>
</gene>
<dbReference type="InterPro" id="IPR036873">
    <property type="entry name" value="Rhodanese-like_dom_sf"/>
</dbReference>
<evidence type="ECO:0000313" key="3">
    <source>
        <dbReference type="Proteomes" id="UP000253090"/>
    </source>
</evidence>
<dbReference type="CDD" id="cd00158">
    <property type="entry name" value="RHOD"/>
    <property type="match status" value="1"/>
</dbReference>
<dbReference type="SMART" id="SM00450">
    <property type="entry name" value="RHOD"/>
    <property type="match status" value="1"/>
</dbReference>
<protein>
    <submittedName>
        <fullName evidence="2">Rhodanese-related sulfurtransferase</fullName>
    </submittedName>
</protein>
<organism evidence="2 3">
    <name type="scientific">Fontibacillus phaseoli</name>
    <dbReference type="NCBI Taxonomy" id="1416533"/>
    <lineage>
        <taxon>Bacteria</taxon>
        <taxon>Bacillati</taxon>
        <taxon>Bacillota</taxon>
        <taxon>Bacilli</taxon>
        <taxon>Bacillales</taxon>
        <taxon>Paenibacillaceae</taxon>
        <taxon>Fontibacillus</taxon>
    </lineage>
</organism>
<dbReference type="RefSeq" id="WP_114494514.1">
    <property type="nucleotide sequence ID" value="NZ_QPJW01000001.1"/>
</dbReference>
<feature type="domain" description="Rhodanese" evidence="1">
    <location>
        <begin position="1"/>
        <end position="86"/>
    </location>
</feature>
<dbReference type="PANTHER" id="PTHR43031:SF16">
    <property type="entry name" value="OXIDOREDUCTASE"/>
    <property type="match status" value="1"/>
</dbReference>
<dbReference type="AlphaFoldDB" id="A0A369BPK7"/>
<dbReference type="GO" id="GO:0016740">
    <property type="term" value="F:transferase activity"/>
    <property type="evidence" value="ECO:0007669"/>
    <property type="project" value="UniProtKB-KW"/>
</dbReference>
<dbReference type="InterPro" id="IPR001763">
    <property type="entry name" value="Rhodanese-like_dom"/>
</dbReference>
<dbReference type="PROSITE" id="PS50206">
    <property type="entry name" value="RHODANESE_3"/>
    <property type="match status" value="1"/>
</dbReference>
<accession>A0A369BPK7</accession>
<sequence>MQRSIILLDLRPKEEYETGHIAGAISVPIEELETFIRELPQNTEIIAYGRGPLCVYSALATQKLQTEGFTAYRMEESLNEWQDHFQ</sequence>
<name>A0A369BPK7_9BACL</name>
<dbReference type="PANTHER" id="PTHR43031">
    <property type="entry name" value="FAD-DEPENDENT OXIDOREDUCTASE"/>
    <property type="match status" value="1"/>
</dbReference>
<dbReference type="InterPro" id="IPR050229">
    <property type="entry name" value="GlpE_sulfurtransferase"/>
</dbReference>
<evidence type="ECO:0000313" key="2">
    <source>
        <dbReference type="EMBL" id="RCX22536.1"/>
    </source>
</evidence>
<dbReference type="OrthoDB" id="9800872at2"/>
<keyword evidence="3" id="KW-1185">Reference proteome</keyword>
<dbReference type="Gene3D" id="3.40.250.10">
    <property type="entry name" value="Rhodanese-like domain"/>
    <property type="match status" value="1"/>
</dbReference>
<dbReference type="Pfam" id="PF00581">
    <property type="entry name" value="Rhodanese"/>
    <property type="match status" value="1"/>
</dbReference>
<reference evidence="2 3" key="1">
    <citation type="submission" date="2018-07" db="EMBL/GenBank/DDBJ databases">
        <title>Genomic Encyclopedia of Type Strains, Phase III (KMG-III): the genomes of soil and plant-associated and newly described type strains.</title>
        <authorList>
            <person name="Whitman W."/>
        </authorList>
    </citation>
    <scope>NUCLEOTIDE SEQUENCE [LARGE SCALE GENOMIC DNA]</scope>
    <source>
        <strain evidence="2 3">CECT 8333</strain>
    </source>
</reference>